<sequence length="117" mass="12760">PPVGEACKSRLENSCLRGIWNCRPRRLWWDPMLGRRRAFLANWGKGTVLMPTEGRGKPDGTAFISARGVSSTIRGLAIYYPEQLAGAAEPTPYPWTIQNILARLPGEPPLGGDGITG</sequence>
<proteinExistence type="predicted"/>
<organism evidence="1">
    <name type="scientific">mine drainage metagenome</name>
    <dbReference type="NCBI Taxonomy" id="410659"/>
    <lineage>
        <taxon>unclassified sequences</taxon>
        <taxon>metagenomes</taxon>
        <taxon>ecological metagenomes</taxon>
    </lineage>
</organism>
<name>T1CU58_9ZZZZ</name>
<comment type="caution">
    <text evidence="1">The sequence shown here is derived from an EMBL/GenBank/DDBJ whole genome shotgun (WGS) entry which is preliminary data.</text>
</comment>
<dbReference type="EMBL" id="AUZX01003713">
    <property type="protein sequence ID" value="EQD73155.1"/>
    <property type="molecule type" value="Genomic_DNA"/>
</dbReference>
<feature type="non-terminal residue" evidence="1">
    <location>
        <position position="117"/>
    </location>
</feature>
<reference evidence="1" key="2">
    <citation type="journal article" date="2014" name="ISME J.">
        <title>Microbial stratification in low pH oxic and suboxic macroscopic growths along an acid mine drainage.</title>
        <authorList>
            <person name="Mendez-Garcia C."/>
            <person name="Mesa V."/>
            <person name="Sprenger R.R."/>
            <person name="Richter M."/>
            <person name="Diez M.S."/>
            <person name="Solano J."/>
            <person name="Bargiela R."/>
            <person name="Golyshina O.V."/>
            <person name="Manteca A."/>
            <person name="Ramos J.L."/>
            <person name="Gallego J.R."/>
            <person name="Llorente I."/>
            <person name="Martins Dos Santos V.A."/>
            <person name="Jensen O.N."/>
            <person name="Pelaez A.I."/>
            <person name="Sanchez J."/>
            <person name="Ferrer M."/>
        </authorList>
    </citation>
    <scope>NUCLEOTIDE SEQUENCE</scope>
</reference>
<protein>
    <submittedName>
        <fullName evidence="1">Uncharacterized protein</fullName>
    </submittedName>
</protein>
<evidence type="ECO:0000313" key="1">
    <source>
        <dbReference type="EMBL" id="EQD73155.1"/>
    </source>
</evidence>
<accession>T1CU58</accession>
<reference evidence="1" key="1">
    <citation type="submission" date="2013-08" db="EMBL/GenBank/DDBJ databases">
        <authorList>
            <person name="Mendez C."/>
            <person name="Richter M."/>
            <person name="Ferrer M."/>
            <person name="Sanchez J."/>
        </authorList>
    </citation>
    <scope>NUCLEOTIDE SEQUENCE</scope>
</reference>
<dbReference type="AlphaFoldDB" id="T1CU58"/>
<gene>
    <name evidence="1" type="ORF">B1A_05095</name>
</gene>
<feature type="non-terminal residue" evidence="1">
    <location>
        <position position="1"/>
    </location>
</feature>